<dbReference type="GO" id="GO:0016853">
    <property type="term" value="F:isomerase activity"/>
    <property type="evidence" value="ECO:0007669"/>
    <property type="project" value="UniProtKB-KW"/>
</dbReference>
<keyword evidence="2" id="KW-1185">Reference proteome</keyword>
<reference evidence="1 2" key="1">
    <citation type="submission" date="2023-07" db="EMBL/GenBank/DDBJ databases">
        <title>Genomic Encyclopedia of Type Strains, Phase IV (KMG-IV): sequencing the most valuable type-strain genomes for metagenomic binning, comparative biology and taxonomic classification.</title>
        <authorList>
            <person name="Goeker M."/>
        </authorList>
    </citation>
    <scope>NUCLEOTIDE SEQUENCE [LARGE SCALE GENOMIC DNA]</scope>
    <source>
        <strain evidence="1 2">DSM 23494</strain>
    </source>
</reference>
<organism evidence="1 2">
    <name type="scientific">Cytobacillus purgationiresistens</name>
    <dbReference type="NCBI Taxonomy" id="863449"/>
    <lineage>
        <taxon>Bacteria</taxon>
        <taxon>Bacillati</taxon>
        <taxon>Bacillota</taxon>
        <taxon>Bacilli</taxon>
        <taxon>Bacillales</taxon>
        <taxon>Bacillaceae</taxon>
        <taxon>Cytobacillus</taxon>
    </lineage>
</organism>
<dbReference type="Gene3D" id="3.90.79.10">
    <property type="entry name" value="Nucleoside Triphosphate Pyrophosphohydrolase"/>
    <property type="match status" value="1"/>
</dbReference>
<gene>
    <name evidence="1" type="ORF">J2S17_001676</name>
</gene>
<dbReference type="Proteomes" id="UP001238088">
    <property type="component" value="Unassembled WGS sequence"/>
</dbReference>
<dbReference type="SUPFAM" id="SSF55811">
    <property type="entry name" value="Nudix"/>
    <property type="match status" value="1"/>
</dbReference>
<keyword evidence="1" id="KW-0413">Isomerase</keyword>
<proteinExistence type="predicted"/>
<dbReference type="CDD" id="cd04692">
    <property type="entry name" value="NUDIX_Hydrolase"/>
    <property type="match status" value="1"/>
</dbReference>
<name>A0ABU0AEX4_9BACI</name>
<accession>A0ABU0AEX4</accession>
<dbReference type="PANTHER" id="PTHR10885">
    <property type="entry name" value="ISOPENTENYL-DIPHOSPHATE DELTA-ISOMERASE"/>
    <property type="match status" value="1"/>
</dbReference>
<evidence type="ECO:0000313" key="2">
    <source>
        <dbReference type="Proteomes" id="UP001238088"/>
    </source>
</evidence>
<dbReference type="PANTHER" id="PTHR10885:SF0">
    <property type="entry name" value="ISOPENTENYL-DIPHOSPHATE DELTA-ISOMERASE"/>
    <property type="match status" value="1"/>
</dbReference>
<dbReference type="EMBL" id="JAUSUB010000005">
    <property type="protein sequence ID" value="MDQ0269804.1"/>
    <property type="molecule type" value="Genomic_DNA"/>
</dbReference>
<evidence type="ECO:0000313" key="1">
    <source>
        <dbReference type="EMBL" id="MDQ0269804.1"/>
    </source>
</evidence>
<protein>
    <submittedName>
        <fullName evidence="1">Isopentenyldiphosphate isomerase</fullName>
    </submittedName>
</protein>
<dbReference type="InterPro" id="IPR015797">
    <property type="entry name" value="NUDIX_hydrolase-like_dom_sf"/>
</dbReference>
<comment type="caution">
    <text evidence="1">The sequence shown here is derived from an EMBL/GenBank/DDBJ whole genome shotgun (WGS) entry which is preliminary data.</text>
</comment>
<sequence>MEMLKVFNENKQQTGVASRSEVHKNGYWHETFHCWVVYFDMDISYIYFQLRSKEKADFPDLFDITAAGHLLANENVNDGIREVHEELGLGLFMHELKKLGEIPYCVEKDNGRFIDREFAHVYLYTKKVDYEDFSLQKEEVAGIIRAKFSDFTDLWLEKSEEIHVEGFEILADDSVKRLNEKVMKDRFVPHPNSYYHSIIQLINAAL</sequence>